<dbReference type="PANTHER" id="PTHR30217:SF6">
    <property type="entry name" value="TRNA HYDROXYLATION PROTEIN P"/>
    <property type="match status" value="1"/>
</dbReference>
<evidence type="ECO:0000256" key="1">
    <source>
        <dbReference type="ARBA" id="ARBA00022670"/>
    </source>
</evidence>
<dbReference type="AlphaFoldDB" id="A0A174BWN0"/>
<dbReference type="OrthoDB" id="9807498at2"/>
<dbReference type="InterPro" id="IPR001539">
    <property type="entry name" value="Peptidase_U32"/>
</dbReference>
<sequence>MRKPEILAPAGNLEKLKIAIDFGADAVYIGGGKLNLRAFSNNFSNEEMIEGIKYCHDRGKKIYVTLNVFARNHDLPSAGEYIKGLYDIGVDAVIVADPSLIAICKEVAPELEIHLSTQANTVNWMATKFWYDLGVKRIVLARELTFKEINEITENIPKGCDIEAFIHGSMCVAYSGRCLISNYMIKRDANKGICGNVCRYKYHLVEETRPGEYYPVIEDDNGTYIMNSKDLCMIHYIPELVKSGIYSFKIEGRMKSEFYVASVVKAYREALDSYWENPSNYKFKDEWMDMLRKVSHRPYHTGFYLGINGEQNYDDAGYVRDYEIVGMVKSYDPETKTATVLQKNRVFEGEEVEVLRPEVPYFKIKLEDMYDLDKDKKTDVANRAHMMFTVKVDVPLKVNDMLVKANNVININNN</sequence>
<organism evidence="5 6">
    <name type="scientific">Clostridium disporicum</name>
    <dbReference type="NCBI Taxonomy" id="84024"/>
    <lineage>
        <taxon>Bacteria</taxon>
        <taxon>Bacillati</taxon>
        <taxon>Bacillota</taxon>
        <taxon>Clostridia</taxon>
        <taxon>Eubacteriales</taxon>
        <taxon>Clostridiaceae</taxon>
        <taxon>Clostridium</taxon>
    </lineage>
</organism>
<dbReference type="GO" id="GO:0006508">
    <property type="term" value="P:proteolysis"/>
    <property type="evidence" value="ECO:0007669"/>
    <property type="project" value="UniProtKB-KW"/>
</dbReference>
<gene>
    <name evidence="5" type="primary">yhbU_2</name>
    <name evidence="5" type="ORF">ERS852470_01313</name>
</gene>
<dbReference type="PANTHER" id="PTHR30217">
    <property type="entry name" value="PEPTIDASE U32 FAMILY"/>
    <property type="match status" value="1"/>
</dbReference>
<proteinExistence type="inferred from homology"/>
<dbReference type="Pfam" id="PF16325">
    <property type="entry name" value="Peptidase_U32_C"/>
    <property type="match status" value="1"/>
</dbReference>
<dbReference type="InterPro" id="IPR051454">
    <property type="entry name" value="RNA/ubiquinone_mod_enzymes"/>
</dbReference>
<name>A0A174BWN0_9CLOT</name>
<dbReference type="SUPFAM" id="SSF51412">
    <property type="entry name" value="Inosine monophosphate dehydrogenase (IMPDH)"/>
    <property type="match status" value="1"/>
</dbReference>
<protein>
    <submittedName>
        <fullName evidence="5">Peptidase U32</fullName>
        <ecNumber evidence="5">3.4.-.-</ecNumber>
    </submittedName>
</protein>
<reference evidence="5 6" key="1">
    <citation type="submission" date="2015-09" db="EMBL/GenBank/DDBJ databases">
        <authorList>
            <consortium name="Pathogen Informatics"/>
        </authorList>
    </citation>
    <scope>NUCLEOTIDE SEQUENCE [LARGE SCALE GENOMIC DNA]</scope>
    <source>
        <strain evidence="5 6">2789STDY5834855</strain>
    </source>
</reference>
<dbReference type="Pfam" id="PF01136">
    <property type="entry name" value="Peptidase_U32"/>
    <property type="match status" value="1"/>
</dbReference>
<accession>A0A174BWN0</accession>
<dbReference type="STRING" id="84024.ERS852471_00278"/>
<dbReference type="GO" id="GO:0008233">
    <property type="term" value="F:peptidase activity"/>
    <property type="evidence" value="ECO:0007669"/>
    <property type="project" value="UniProtKB-KW"/>
</dbReference>
<evidence type="ECO:0000256" key="3">
    <source>
        <dbReference type="ARBA" id="ARBA00038374"/>
    </source>
</evidence>
<feature type="domain" description="Peptidase family U32 C-terminal" evidence="4">
    <location>
        <begin position="320"/>
        <end position="402"/>
    </location>
</feature>
<dbReference type="EMBL" id="CYZV01000012">
    <property type="protein sequence ID" value="CUO05093.1"/>
    <property type="molecule type" value="Genomic_DNA"/>
</dbReference>
<evidence type="ECO:0000256" key="2">
    <source>
        <dbReference type="ARBA" id="ARBA00022801"/>
    </source>
</evidence>
<dbReference type="Proteomes" id="UP000095558">
    <property type="component" value="Unassembled WGS sequence"/>
</dbReference>
<dbReference type="RefSeq" id="WP_042397036.1">
    <property type="nucleotide sequence ID" value="NZ_CYYT01000002.1"/>
</dbReference>
<evidence type="ECO:0000313" key="6">
    <source>
        <dbReference type="Proteomes" id="UP000095558"/>
    </source>
</evidence>
<evidence type="ECO:0000259" key="4">
    <source>
        <dbReference type="Pfam" id="PF16325"/>
    </source>
</evidence>
<evidence type="ECO:0000313" key="5">
    <source>
        <dbReference type="EMBL" id="CUO05093.1"/>
    </source>
</evidence>
<comment type="similarity">
    <text evidence="3">Belongs to the peptidase U32 family.</text>
</comment>
<dbReference type="GeneID" id="83011543"/>
<keyword evidence="2 5" id="KW-0378">Hydrolase</keyword>
<dbReference type="PROSITE" id="PS01276">
    <property type="entry name" value="PEPTIDASE_U32"/>
    <property type="match status" value="1"/>
</dbReference>
<dbReference type="EC" id="3.4.-.-" evidence="5"/>
<dbReference type="InterPro" id="IPR032525">
    <property type="entry name" value="Peptidase_U32_C"/>
</dbReference>
<dbReference type="Gene3D" id="2.40.30.10">
    <property type="entry name" value="Translation factors"/>
    <property type="match status" value="1"/>
</dbReference>
<keyword evidence="1" id="KW-0645">Protease</keyword>